<protein>
    <recommendedName>
        <fullName evidence="2 14">Zona pellucida sperm-binding protein 3</fullName>
    </recommendedName>
</protein>
<keyword evidence="8 14" id="KW-0732">Signal</keyword>
<dbReference type="PROSITE" id="PS51034">
    <property type="entry name" value="ZP_2"/>
    <property type="match status" value="1"/>
</dbReference>
<comment type="subunit">
    <text evidence="13">Polymers of ZP2 and ZP3 organized into long filaments cross-linked by ZP1 homodimers. Interacts with ZP1 and ZP2.</text>
</comment>
<dbReference type="OMA" id="IFIKCEL"/>
<dbReference type="GO" id="GO:2000344">
    <property type="term" value="P:positive regulation of acrosome reaction"/>
    <property type="evidence" value="ECO:0000318"/>
    <property type="project" value="GO_Central"/>
</dbReference>
<keyword evidence="5 14" id="KW-0272">Extracellular matrix</keyword>
<dbReference type="Gene3D" id="2.60.40.4100">
    <property type="entry name" value="Zona pellucida, ZP-C domain"/>
    <property type="match status" value="1"/>
</dbReference>
<keyword evidence="10" id="KW-0472">Membrane</keyword>
<sequence length="381" mass="41797">MGQSALGRWLLVGITGWVIATLGGLPKKANAALSLSPPGPSSWKQANRLSLVRSFLEVPGGTPPSQLYSVEVQCQEKQMTISVQRDLFRTGKLIEPSELSLGSGDCRHTSLQAPRGTVVFEVGLHECGSKLQMTNDHMTYSINLYYNPSPASNPVILRATPAVILIECSYPRRSNVSSQAVKPTWLPYRSTLSAEGKLGFSLRLMTEDWSAERTSSNFHLGDVLHIQADVNAGSHIPLRLFIEKCVATQTPDKDSRPQYAIIDFKGCLVDGRSEESTSTFISPRLKQEALQFTVDAFKFTGDVTNLIYITCHLKITDVDHVPDISNKACSFNKVGRINGWTPVEGANEICSCCETGKCGSARLKRSNPSHSKCCILYTTLR</sequence>
<comment type="function">
    <text evidence="14">Component of the zona pellucida, an extracellular matrix surrounding oocytes which mediates sperm binding, induction of the acrosome reaction and prevents post-fertilization polyspermy. The zona pellucida is composed of 3 to 4 glycoproteins, ZP1, ZP2, ZP3, and ZP4. ZP3 is essential for sperm binding and zona matrix formation.</text>
</comment>
<evidence type="ECO:0000256" key="6">
    <source>
        <dbReference type="ARBA" id="ARBA00022685"/>
    </source>
</evidence>
<dbReference type="PANTHER" id="PTHR11576:SF2">
    <property type="entry name" value="ZONA PELLUCIDA SPERM-BINDING PROTEIN 3"/>
    <property type="match status" value="1"/>
</dbReference>
<gene>
    <name evidence="16" type="primary">LOC100082091</name>
</gene>
<comment type="domain">
    <text evidence="14">The ZP domain is involved in the polymerization of the ZP proteins to form the zona pellucida.</text>
</comment>
<dbReference type="GO" id="GO:0035805">
    <property type="term" value="C:egg coat"/>
    <property type="evidence" value="ECO:0000318"/>
    <property type="project" value="GO_Central"/>
</dbReference>
<reference evidence="16" key="3">
    <citation type="submission" date="2025-09" db="UniProtKB">
        <authorList>
            <consortium name="Ensembl"/>
        </authorList>
    </citation>
    <scope>IDENTIFICATION</scope>
    <source>
        <strain evidence="16">Glennie</strain>
    </source>
</reference>
<dbReference type="Ensembl" id="ENSOANT00000007956.3">
    <property type="protein sequence ID" value="ENSOANP00000007954.3"/>
    <property type="gene ID" value="ENSOANG00000005013.4"/>
</dbReference>
<evidence type="ECO:0000256" key="4">
    <source>
        <dbReference type="ARBA" id="ARBA00022525"/>
    </source>
</evidence>
<evidence type="ECO:0000313" key="17">
    <source>
        <dbReference type="Proteomes" id="UP000002279"/>
    </source>
</evidence>
<proteinExistence type="inferred from homology"/>
<keyword evidence="11 14" id="KW-1015">Disulfide bond</keyword>
<accession>F7FZL9</accession>
<keyword evidence="9" id="KW-1133">Transmembrane helix</keyword>
<dbReference type="STRING" id="9258.ENSOANP00000007954"/>
<dbReference type="Pfam" id="PF00100">
    <property type="entry name" value="Zona_pellucida"/>
    <property type="match status" value="1"/>
</dbReference>
<dbReference type="GO" id="GO:0032190">
    <property type="term" value="F:acrosin binding"/>
    <property type="evidence" value="ECO:0000318"/>
    <property type="project" value="GO_Central"/>
</dbReference>
<dbReference type="PANTHER" id="PTHR11576">
    <property type="entry name" value="ZONA PELLUCIDA SPERM-BINDING PROTEIN 3"/>
    <property type="match status" value="1"/>
</dbReference>
<evidence type="ECO:0000256" key="7">
    <source>
        <dbReference type="ARBA" id="ARBA00022692"/>
    </source>
</evidence>
<reference evidence="16 17" key="1">
    <citation type="journal article" date="2008" name="Nature">
        <title>Genome analysis of the platypus reveals unique signatures of evolution.</title>
        <authorList>
            <person name="Warren W.C."/>
            <person name="Hillier L.W."/>
            <person name="Marshall Graves J.A."/>
            <person name="Birney E."/>
            <person name="Ponting C.P."/>
            <person name="Grutzner F."/>
            <person name="Belov K."/>
            <person name="Miller W."/>
            <person name="Clarke L."/>
            <person name="Chinwalla A.T."/>
            <person name="Yang S.P."/>
            <person name="Heger A."/>
            <person name="Locke D.P."/>
            <person name="Miethke P."/>
            <person name="Waters P.D."/>
            <person name="Veyrunes F."/>
            <person name="Fulton L."/>
            <person name="Fulton B."/>
            <person name="Graves T."/>
            <person name="Wallis J."/>
            <person name="Puente X.S."/>
            <person name="Lopez-Otin C."/>
            <person name="Ordonez G.R."/>
            <person name="Eichler E.E."/>
            <person name="Chen L."/>
            <person name="Cheng Z."/>
            <person name="Deakin J.E."/>
            <person name="Alsop A."/>
            <person name="Thompson K."/>
            <person name="Kirby P."/>
            <person name="Papenfuss A.T."/>
            <person name="Wakefield M.J."/>
            <person name="Olender T."/>
            <person name="Lancet D."/>
            <person name="Huttley G.A."/>
            <person name="Smit A.F."/>
            <person name="Pask A."/>
            <person name="Temple-Smith P."/>
            <person name="Batzer M.A."/>
            <person name="Walker J.A."/>
            <person name="Konkel M.K."/>
            <person name="Harris R.S."/>
            <person name="Whittington C.M."/>
            <person name="Wong E.S."/>
            <person name="Gemmell N.J."/>
            <person name="Buschiazzo E."/>
            <person name="Vargas Jentzsch I.M."/>
            <person name="Merkel A."/>
            <person name="Schmitz J."/>
            <person name="Zemann A."/>
            <person name="Churakov G."/>
            <person name="Kriegs J.O."/>
            <person name="Brosius J."/>
            <person name="Murchison E.P."/>
            <person name="Sachidanandam R."/>
            <person name="Smith C."/>
            <person name="Hannon G.J."/>
            <person name="Tsend-Ayush E."/>
            <person name="McMillan D."/>
            <person name="Attenborough R."/>
            <person name="Rens W."/>
            <person name="Ferguson-Smith M."/>
            <person name="Lefevre C.M."/>
            <person name="Sharp J.A."/>
            <person name="Nicholas K.R."/>
            <person name="Ray D.A."/>
            <person name="Kube M."/>
            <person name="Reinhardt R."/>
            <person name="Pringle T.H."/>
            <person name="Taylor J."/>
            <person name="Jones R.C."/>
            <person name="Nixon B."/>
            <person name="Dacheux J.L."/>
            <person name="Niwa H."/>
            <person name="Sekita Y."/>
            <person name="Huang X."/>
            <person name="Stark A."/>
            <person name="Kheradpour P."/>
            <person name="Kellis M."/>
            <person name="Flicek P."/>
            <person name="Chen Y."/>
            <person name="Webber C."/>
            <person name="Hardison R."/>
            <person name="Nelson J."/>
            <person name="Hallsworth-Pepin K."/>
            <person name="Delehaunty K."/>
            <person name="Markovic C."/>
            <person name="Minx P."/>
            <person name="Feng Y."/>
            <person name="Kremitzki C."/>
            <person name="Mitreva M."/>
            <person name="Glasscock J."/>
            <person name="Wylie T."/>
            <person name="Wohldmann P."/>
            <person name="Thiru P."/>
            <person name="Nhan M.N."/>
            <person name="Pohl C.S."/>
            <person name="Smith S.M."/>
            <person name="Hou S."/>
            <person name="Nefedov M."/>
            <person name="de Jong P.J."/>
            <person name="Renfree M.B."/>
            <person name="Mardis E.R."/>
            <person name="Wilson R.K."/>
        </authorList>
    </citation>
    <scope>NUCLEOTIDE SEQUENCE [LARGE SCALE GENOMIC DNA]</scope>
    <source>
        <strain evidence="16 17">Glennie</strain>
    </source>
</reference>
<evidence type="ECO:0000256" key="9">
    <source>
        <dbReference type="ARBA" id="ARBA00022989"/>
    </source>
</evidence>
<dbReference type="InterPro" id="IPR055356">
    <property type="entry name" value="ZP-N"/>
</dbReference>
<evidence type="ECO:0000256" key="12">
    <source>
        <dbReference type="ARBA" id="ARBA00023180"/>
    </source>
</evidence>
<feature type="domain" description="ZP" evidence="15">
    <location>
        <begin position="73"/>
        <end position="336"/>
    </location>
</feature>
<dbReference type="InterPro" id="IPR048290">
    <property type="entry name" value="ZP_chr"/>
</dbReference>
<dbReference type="PRINTS" id="PR00023">
    <property type="entry name" value="ZPELLUCIDA"/>
</dbReference>
<dbReference type="FunFam" id="2.60.40.3210:FF:000001">
    <property type="entry name" value="Zona pellucida sperm-binding protein 3"/>
    <property type="match status" value="1"/>
</dbReference>
<evidence type="ECO:0000256" key="8">
    <source>
        <dbReference type="ARBA" id="ARBA00022729"/>
    </source>
</evidence>
<keyword evidence="12" id="KW-0325">Glycoprotein</keyword>
<keyword evidence="7" id="KW-0812">Transmembrane</keyword>
<dbReference type="Bgee" id="ENSOANG00000005013">
    <property type="expression patterns" value="Expressed in ovary"/>
</dbReference>
<evidence type="ECO:0000256" key="2">
    <source>
        <dbReference type="ARBA" id="ARBA00017980"/>
    </source>
</evidence>
<organism evidence="16 17">
    <name type="scientific">Ornithorhynchus anatinus</name>
    <name type="common">Duckbill platypus</name>
    <dbReference type="NCBI Taxonomy" id="9258"/>
    <lineage>
        <taxon>Eukaryota</taxon>
        <taxon>Metazoa</taxon>
        <taxon>Chordata</taxon>
        <taxon>Craniata</taxon>
        <taxon>Vertebrata</taxon>
        <taxon>Euteleostomi</taxon>
        <taxon>Mammalia</taxon>
        <taxon>Monotremata</taxon>
        <taxon>Ornithorhynchidae</taxon>
        <taxon>Ornithorhynchus</taxon>
    </lineage>
</organism>
<reference evidence="16" key="2">
    <citation type="submission" date="2025-08" db="UniProtKB">
        <authorList>
            <consortium name="Ensembl"/>
        </authorList>
    </citation>
    <scope>IDENTIFICATION</scope>
    <source>
        <strain evidence="16">Glennie</strain>
    </source>
</reference>
<comment type="PTM">
    <text evidence="14">Proteolytically cleaved before the transmembrane segment to yield the secreted ectodomain incorporated in the zona pellucida.</text>
</comment>
<dbReference type="InterPro" id="IPR001507">
    <property type="entry name" value="ZP_dom"/>
</dbReference>
<name>F7FZL9_ORNAN</name>
<evidence type="ECO:0000256" key="11">
    <source>
        <dbReference type="ARBA" id="ARBA00023157"/>
    </source>
</evidence>
<dbReference type="GO" id="GO:0005615">
    <property type="term" value="C:extracellular space"/>
    <property type="evidence" value="ECO:0000318"/>
    <property type="project" value="GO_Central"/>
</dbReference>
<evidence type="ECO:0000256" key="5">
    <source>
        <dbReference type="ARBA" id="ARBA00022530"/>
    </source>
</evidence>
<dbReference type="Pfam" id="PF23344">
    <property type="entry name" value="ZP-N"/>
    <property type="match status" value="1"/>
</dbReference>
<evidence type="ECO:0000259" key="15">
    <source>
        <dbReference type="PROSITE" id="PS51034"/>
    </source>
</evidence>
<dbReference type="GeneTree" id="ENSGT01030000234567"/>
<dbReference type="HOGENOM" id="CLU_047091_1_1_1"/>
<dbReference type="GO" id="GO:0007339">
    <property type="term" value="P:binding of sperm to zona pellucida"/>
    <property type="evidence" value="ECO:0000318"/>
    <property type="project" value="GO_Central"/>
</dbReference>
<dbReference type="SMART" id="SM00241">
    <property type="entry name" value="ZP"/>
    <property type="match status" value="1"/>
</dbReference>
<evidence type="ECO:0000256" key="14">
    <source>
        <dbReference type="RuleBase" id="RU367066"/>
    </source>
</evidence>
<dbReference type="eggNOG" id="ENOG502QSZF">
    <property type="taxonomic scope" value="Eukaryota"/>
</dbReference>
<comment type="similarity">
    <text evidence="1 14">Belongs to the ZP domain family. ZPC subfamily.</text>
</comment>
<evidence type="ECO:0000256" key="3">
    <source>
        <dbReference type="ARBA" id="ARBA00022475"/>
    </source>
</evidence>
<evidence type="ECO:0000313" key="16">
    <source>
        <dbReference type="Ensembl" id="ENSOANP00000007954.3"/>
    </source>
</evidence>
<dbReference type="InterPro" id="IPR055355">
    <property type="entry name" value="ZP-C"/>
</dbReference>
<dbReference type="FunFam" id="2.60.40.4100:FF:000002">
    <property type="entry name" value="Zona pellucida sperm-binding protein 3"/>
    <property type="match status" value="1"/>
</dbReference>
<dbReference type="Proteomes" id="UP000002279">
    <property type="component" value="Chromosome 10"/>
</dbReference>
<dbReference type="GO" id="GO:0035803">
    <property type="term" value="P:egg coat formation"/>
    <property type="evidence" value="ECO:0000318"/>
    <property type="project" value="GO_Central"/>
</dbReference>
<keyword evidence="4 14" id="KW-0964">Secreted</keyword>
<dbReference type="AlphaFoldDB" id="F7FZL9"/>
<evidence type="ECO:0000256" key="10">
    <source>
        <dbReference type="ARBA" id="ARBA00023136"/>
    </source>
</evidence>
<evidence type="ECO:0000256" key="1">
    <source>
        <dbReference type="ARBA" id="ARBA00006735"/>
    </source>
</evidence>
<dbReference type="GO" id="GO:0005886">
    <property type="term" value="C:plasma membrane"/>
    <property type="evidence" value="ECO:0007669"/>
    <property type="project" value="UniProtKB-SubCell"/>
</dbReference>
<keyword evidence="6 14" id="KW-0165">Cleavage on pair of basic residues</keyword>
<dbReference type="InParanoid" id="F7FZL9"/>
<comment type="subcellular location">
    <subcellularLocation>
        <location evidence="14">Zona pellucida</location>
    </subcellularLocation>
    <subcellularLocation>
        <location evidence="14">Cell membrane</location>
        <topology evidence="14">Single-pass type I membrane protein</topology>
    </subcellularLocation>
</comment>
<dbReference type="GO" id="GO:0035804">
    <property type="term" value="F:structural constituent of egg coat"/>
    <property type="evidence" value="ECO:0000318"/>
    <property type="project" value="GO_Central"/>
</dbReference>
<dbReference type="Gene3D" id="2.60.40.3210">
    <property type="entry name" value="Zona pellucida, ZP-N domain"/>
    <property type="match status" value="1"/>
</dbReference>
<evidence type="ECO:0000256" key="13">
    <source>
        <dbReference type="ARBA" id="ARBA00047057"/>
    </source>
</evidence>
<keyword evidence="3 14" id="KW-1003">Cell membrane</keyword>
<keyword evidence="17" id="KW-1185">Reference proteome</keyword>
<dbReference type="InterPro" id="IPR042235">
    <property type="entry name" value="ZP-C_dom"/>
</dbReference>